<proteinExistence type="predicted"/>
<reference evidence="1 2" key="1">
    <citation type="journal article" date="2019" name="Commun. Biol.">
        <title>The bagworm genome reveals a unique fibroin gene that provides high tensile strength.</title>
        <authorList>
            <person name="Kono N."/>
            <person name="Nakamura H."/>
            <person name="Ohtoshi R."/>
            <person name="Tomita M."/>
            <person name="Numata K."/>
            <person name="Arakawa K."/>
        </authorList>
    </citation>
    <scope>NUCLEOTIDE SEQUENCE [LARGE SCALE GENOMIC DNA]</scope>
</reference>
<evidence type="ECO:0000313" key="1">
    <source>
        <dbReference type="EMBL" id="GBP72014.1"/>
    </source>
</evidence>
<name>A0A4C1YAQ9_EUMVA</name>
<evidence type="ECO:0000313" key="2">
    <source>
        <dbReference type="Proteomes" id="UP000299102"/>
    </source>
</evidence>
<comment type="caution">
    <text evidence="1">The sequence shown here is derived from an EMBL/GenBank/DDBJ whole genome shotgun (WGS) entry which is preliminary data.</text>
</comment>
<keyword evidence="2" id="KW-1185">Reference proteome</keyword>
<gene>
    <name evidence="1" type="ORF">EVAR_51263_1</name>
</gene>
<dbReference type="AlphaFoldDB" id="A0A4C1YAQ9"/>
<dbReference type="Proteomes" id="UP000299102">
    <property type="component" value="Unassembled WGS sequence"/>
</dbReference>
<protein>
    <submittedName>
        <fullName evidence="1">Uncharacterized protein</fullName>
    </submittedName>
</protein>
<accession>A0A4C1YAQ9</accession>
<dbReference type="EMBL" id="BGZK01001130">
    <property type="protein sequence ID" value="GBP72014.1"/>
    <property type="molecule type" value="Genomic_DNA"/>
</dbReference>
<organism evidence="1 2">
    <name type="scientific">Eumeta variegata</name>
    <name type="common">Bagworm moth</name>
    <name type="synonym">Eumeta japonica</name>
    <dbReference type="NCBI Taxonomy" id="151549"/>
    <lineage>
        <taxon>Eukaryota</taxon>
        <taxon>Metazoa</taxon>
        <taxon>Ecdysozoa</taxon>
        <taxon>Arthropoda</taxon>
        <taxon>Hexapoda</taxon>
        <taxon>Insecta</taxon>
        <taxon>Pterygota</taxon>
        <taxon>Neoptera</taxon>
        <taxon>Endopterygota</taxon>
        <taxon>Lepidoptera</taxon>
        <taxon>Glossata</taxon>
        <taxon>Ditrysia</taxon>
        <taxon>Tineoidea</taxon>
        <taxon>Psychidae</taxon>
        <taxon>Oiketicinae</taxon>
        <taxon>Eumeta</taxon>
    </lineage>
</organism>
<sequence length="69" mass="7786">MRAAFFVAKTGHSFQSTLPVLFTTELQAGRKCPELLRQKDGTAVFDLAKTLPCPQISNHYSLENDFRLE</sequence>